<gene>
    <name evidence="6" type="ORF">NEOLI_003934</name>
</gene>
<evidence type="ECO:0000256" key="1">
    <source>
        <dbReference type="ARBA" id="ARBA00009921"/>
    </source>
</evidence>
<proteinExistence type="inferred from homology"/>
<keyword evidence="7" id="KW-1185">Reference proteome</keyword>
<evidence type="ECO:0000256" key="2">
    <source>
        <dbReference type="ARBA" id="ARBA00022722"/>
    </source>
</evidence>
<evidence type="ECO:0000313" key="6">
    <source>
        <dbReference type="EMBL" id="OLL22127.1"/>
    </source>
</evidence>
<dbReference type="NCBIfam" id="NF003765">
    <property type="entry name" value="PRK05359.1"/>
    <property type="match status" value="1"/>
</dbReference>
<evidence type="ECO:0000313" key="7">
    <source>
        <dbReference type="Proteomes" id="UP000186594"/>
    </source>
</evidence>
<dbReference type="GO" id="GO:0005739">
    <property type="term" value="C:mitochondrion"/>
    <property type="evidence" value="ECO:0007669"/>
    <property type="project" value="TreeGrafter"/>
</dbReference>
<dbReference type="GO" id="GO:0000175">
    <property type="term" value="F:3'-5'-RNA exonuclease activity"/>
    <property type="evidence" value="ECO:0007669"/>
    <property type="project" value="InterPro"/>
</dbReference>
<dbReference type="GO" id="GO:0003676">
    <property type="term" value="F:nucleic acid binding"/>
    <property type="evidence" value="ECO:0007669"/>
    <property type="project" value="InterPro"/>
</dbReference>
<dbReference type="InterPro" id="IPR036397">
    <property type="entry name" value="RNaseH_sf"/>
</dbReference>
<accession>A0A1U7LHK0</accession>
<dbReference type="PANTHER" id="PTHR11046:SF0">
    <property type="entry name" value="OLIGORIBONUCLEASE, MITOCHONDRIAL"/>
    <property type="match status" value="1"/>
</dbReference>
<dbReference type="AlphaFoldDB" id="A0A1U7LHK0"/>
<dbReference type="STRING" id="1198029.A0A1U7LHK0"/>
<dbReference type="EMBL" id="LXFE01003878">
    <property type="protein sequence ID" value="OLL22127.1"/>
    <property type="molecule type" value="Genomic_DNA"/>
</dbReference>
<keyword evidence="4" id="KW-0269">Exonuclease</keyword>
<feature type="domain" description="Exonuclease" evidence="5">
    <location>
        <begin position="23"/>
        <end position="166"/>
    </location>
</feature>
<protein>
    <submittedName>
        <fullName evidence="6">Oligoribonuclease</fullName>
    </submittedName>
</protein>
<evidence type="ECO:0000256" key="4">
    <source>
        <dbReference type="ARBA" id="ARBA00022839"/>
    </source>
</evidence>
<dbReference type="Pfam" id="PF00929">
    <property type="entry name" value="RNase_T"/>
    <property type="match status" value="1"/>
</dbReference>
<keyword evidence="3" id="KW-0378">Hydrolase</keyword>
<comment type="caution">
    <text evidence="6">The sequence shown here is derived from an EMBL/GenBank/DDBJ whole genome shotgun (WGS) entry which is preliminary data.</text>
</comment>
<dbReference type="PANTHER" id="PTHR11046">
    <property type="entry name" value="OLIGORIBONUCLEASE, MITOCHONDRIAL"/>
    <property type="match status" value="1"/>
</dbReference>
<dbReference type="OrthoDB" id="270189at2759"/>
<evidence type="ECO:0000256" key="3">
    <source>
        <dbReference type="ARBA" id="ARBA00022801"/>
    </source>
</evidence>
<organism evidence="6 7">
    <name type="scientific">Neolecta irregularis (strain DAH-3)</name>
    <dbReference type="NCBI Taxonomy" id="1198029"/>
    <lineage>
        <taxon>Eukaryota</taxon>
        <taxon>Fungi</taxon>
        <taxon>Dikarya</taxon>
        <taxon>Ascomycota</taxon>
        <taxon>Taphrinomycotina</taxon>
        <taxon>Neolectales</taxon>
        <taxon>Neolectaceae</taxon>
        <taxon>Neolecta</taxon>
    </lineage>
</organism>
<dbReference type="InterPro" id="IPR022894">
    <property type="entry name" value="Oligoribonuclease"/>
</dbReference>
<sequence length="169" mass="19160">MLERLRLVRVRVPRLHRSTASLVWVDCETTGLSPRNDHMLQVAALVTDNDLNPLHNVRFPSSPVLIVQDGFQETIYQPPQVLAQMDSWCTAQHTGSGLVAAAQNSTHTVEQTEMRLLEYVQQYVTSPKKGLLCGYSVHFDRAFLEVHMPRFAAYLSHRSIGARIYPIHP</sequence>
<dbReference type="InterPro" id="IPR012337">
    <property type="entry name" value="RNaseH-like_sf"/>
</dbReference>
<dbReference type="InterPro" id="IPR013520">
    <property type="entry name" value="Ribonucl_H"/>
</dbReference>
<dbReference type="Proteomes" id="UP000186594">
    <property type="component" value="Unassembled WGS sequence"/>
</dbReference>
<dbReference type="Gene3D" id="3.30.420.10">
    <property type="entry name" value="Ribonuclease H-like superfamily/Ribonuclease H"/>
    <property type="match status" value="1"/>
</dbReference>
<dbReference type="SUPFAM" id="SSF53098">
    <property type="entry name" value="Ribonuclease H-like"/>
    <property type="match status" value="1"/>
</dbReference>
<evidence type="ECO:0000259" key="5">
    <source>
        <dbReference type="Pfam" id="PF00929"/>
    </source>
</evidence>
<keyword evidence="2" id="KW-0540">Nuclease</keyword>
<name>A0A1U7LHK0_NEOID</name>
<comment type="similarity">
    <text evidence="1">Belongs to the oligoribonuclease family.</text>
</comment>
<reference evidence="6 7" key="1">
    <citation type="submission" date="2016-04" db="EMBL/GenBank/DDBJ databases">
        <title>Evolutionary innovation and constraint leading to complex multicellularity in the Ascomycota.</title>
        <authorList>
            <person name="Cisse O."/>
            <person name="Nguyen A."/>
            <person name="Hewitt D.A."/>
            <person name="Jedd G."/>
            <person name="Stajich J.E."/>
        </authorList>
    </citation>
    <scope>NUCLEOTIDE SEQUENCE [LARGE SCALE GENOMIC DNA]</scope>
    <source>
        <strain evidence="6 7">DAH-3</strain>
    </source>
</reference>